<dbReference type="InterPro" id="IPR050482">
    <property type="entry name" value="Sensor_HK_TwoCompSys"/>
</dbReference>
<dbReference type="InterPro" id="IPR036890">
    <property type="entry name" value="HATPase_C_sf"/>
</dbReference>
<protein>
    <submittedName>
        <fullName evidence="7">GAF domain-containing sensor histidine kinase</fullName>
    </submittedName>
</protein>
<comment type="caution">
    <text evidence="7">The sequence shown here is derived from an EMBL/GenBank/DDBJ whole genome shotgun (WGS) entry which is preliminary data.</text>
</comment>
<evidence type="ECO:0000256" key="1">
    <source>
        <dbReference type="ARBA" id="ARBA00022679"/>
    </source>
</evidence>
<reference evidence="8" key="1">
    <citation type="submission" date="2023-07" db="EMBL/GenBank/DDBJ databases">
        <title>Description of three actinobacteria isolated from air of manufacturing shop in a pharmaceutical factory.</title>
        <authorList>
            <person name="Zhang D.-F."/>
        </authorList>
    </citation>
    <scope>NUCLEOTIDE SEQUENCE [LARGE SCALE GENOMIC DNA]</scope>
    <source>
        <strain evidence="8">CCTCC AB 207010</strain>
    </source>
</reference>
<proteinExistence type="predicted"/>
<accession>A0ABU1FPL4</accession>
<keyword evidence="3" id="KW-0902">Two-component regulatory system</keyword>
<dbReference type="RefSeq" id="WP_310535980.1">
    <property type="nucleotide sequence ID" value="NZ_BAAAOC010000008.1"/>
</dbReference>
<organism evidence="7 8">
    <name type="scientific">Nesterenkonia flava</name>
    <dbReference type="NCBI Taxonomy" id="469799"/>
    <lineage>
        <taxon>Bacteria</taxon>
        <taxon>Bacillati</taxon>
        <taxon>Actinomycetota</taxon>
        <taxon>Actinomycetes</taxon>
        <taxon>Micrococcales</taxon>
        <taxon>Micrococcaceae</taxon>
        <taxon>Nesterenkonia</taxon>
    </lineage>
</organism>
<dbReference type="SUPFAM" id="SSF55781">
    <property type="entry name" value="GAF domain-like"/>
    <property type="match status" value="1"/>
</dbReference>
<dbReference type="PANTHER" id="PTHR24421">
    <property type="entry name" value="NITRATE/NITRITE SENSOR PROTEIN NARX-RELATED"/>
    <property type="match status" value="1"/>
</dbReference>
<dbReference type="Gene3D" id="3.30.565.10">
    <property type="entry name" value="Histidine kinase-like ATPase, C-terminal domain"/>
    <property type="match status" value="1"/>
</dbReference>
<evidence type="ECO:0000256" key="3">
    <source>
        <dbReference type="ARBA" id="ARBA00023012"/>
    </source>
</evidence>
<dbReference type="Gene3D" id="3.30.450.40">
    <property type="match status" value="1"/>
</dbReference>
<dbReference type="SUPFAM" id="SSF55874">
    <property type="entry name" value="ATPase domain of HSP90 chaperone/DNA topoisomerase II/histidine kinase"/>
    <property type="match status" value="1"/>
</dbReference>
<feature type="region of interest" description="Disordered" evidence="4">
    <location>
        <begin position="408"/>
        <end position="428"/>
    </location>
</feature>
<name>A0ABU1FPL4_9MICC</name>
<dbReference type="Proteomes" id="UP001260872">
    <property type="component" value="Unassembled WGS sequence"/>
</dbReference>
<dbReference type="CDD" id="cd16917">
    <property type="entry name" value="HATPase_UhpB-NarQ-NarX-like"/>
    <property type="match status" value="1"/>
</dbReference>
<dbReference type="EMBL" id="JAVKGT010000001">
    <property type="protein sequence ID" value="MDR5710589.1"/>
    <property type="molecule type" value="Genomic_DNA"/>
</dbReference>
<dbReference type="Gene3D" id="1.20.5.1930">
    <property type="match status" value="1"/>
</dbReference>
<evidence type="ECO:0000313" key="7">
    <source>
        <dbReference type="EMBL" id="MDR5710589.1"/>
    </source>
</evidence>
<keyword evidence="1" id="KW-0808">Transferase</keyword>
<evidence type="ECO:0000256" key="4">
    <source>
        <dbReference type="SAM" id="MobiDB-lite"/>
    </source>
</evidence>
<dbReference type="GO" id="GO:0016301">
    <property type="term" value="F:kinase activity"/>
    <property type="evidence" value="ECO:0007669"/>
    <property type="project" value="UniProtKB-KW"/>
</dbReference>
<evidence type="ECO:0000259" key="5">
    <source>
        <dbReference type="SMART" id="SM00065"/>
    </source>
</evidence>
<evidence type="ECO:0000259" key="6">
    <source>
        <dbReference type="SMART" id="SM00387"/>
    </source>
</evidence>
<dbReference type="InterPro" id="IPR029016">
    <property type="entry name" value="GAF-like_dom_sf"/>
</dbReference>
<dbReference type="InterPro" id="IPR003018">
    <property type="entry name" value="GAF"/>
</dbReference>
<dbReference type="Pfam" id="PF02518">
    <property type="entry name" value="HATPase_c"/>
    <property type="match status" value="1"/>
</dbReference>
<feature type="domain" description="GAF" evidence="5">
    <location>
        <begin position="32"/>
        <end position="194"/>
    </location>
</feature>
<dbReference type="SMART" id="SM00065">
    <property type="entry name" value="GAF"/>
    <property type="match status" value="1"/>
</dbReference>
<dbReference type="InterPro" id="IPR011712">
    <property type="entry name" value="Sig_transdc_His_kin_sub3_dim/P"/>
</dbReference>
<keyword evidence="2 7" id="KW-0418">Kinase</keyword>
<keyword evidence="8" id="KW-1185">Reference proteome</keyword>
<evidence type="ECO:0000313" key="8">
    <source>
        <dbReference type="Proteomes" id="UP001260872"/>
    </source>
</evidence>
<dbReference type="PANTHER" id="PTHR24421:SF61">
    <property type="entry name" value="OXYGEN SENSOR HISTIDINE KINASE NREB"/>
    <property type="match status" value="1"/>
</dbReference>
<dbReference type="Pfam" id="PF13185">
    <property type="entry name" value="GAF_2"/>
    <property type="match status" value="1"/>
</dbReference>
<dbReference type="SMART" id="SM00387">
    <property type="entry name" value="HATPase_c"/>
    <property type="match status" value="1"/>
</dbReference>
<feature type="domain" description="Histidine kinase/HSP90-like ATPase" evidence="6">
    <location>
        <begin position="310"/>
        <end position="410"/>
    </location>
</feature>
<sequence length="428" mass="46792">MPEPLVPTELEAIRRRERRAAAVARTAARVASERSLPATLRALAHEILQADGLAGVQVLTNEHSGDKLHMLGIAGFPTSRGRSFFARLKECEQRGADLRMIEALHTGEPVIIPHRYQAIMNDPAWEPLHDYHRYPEWDAFASVPIKVRQSTIGILNVFVSPGKEIDQEGLEFLLAMAEQAGLAIDYASLLEQERSAAQRQVRQQLARDLHDSVVQQVFSMGMIVQTLKVLSRGEHPQSLQRIQEITEDLEGITGSVLQDLRGLVAQLRPSAISGVGLREALRKLEATTHRQTGVVFDMTVGPVAEELAGELAEDIYHVIAESVHNAVKHSSADLLTISLDQAGLDAIQISVRDNGREPDSVPKGRENPWIEGNGLSFMRQRVERWGGQLDVTLDIGGVGTLVRAEFPYPGADGEPDTEAAHGSAASGA</sequence>
<evidence type="ECO:0000256" key="2">
    <source>
        <dbReference type="ARBA" id="ARBA00022777"/>
    </source>
</evidence>
<gene>
    <name evidence="7" type="ORF">RH857_00330</name>
</gene>
<dbReference type="Pfam" id="PF07730">
    <property type="entry name" value="HisKA_3"/>
    <property type="match status" value="1"/>
</dbReference>
<dbReference type="InterPro" id="IPR003594">
    <property type="entry name" value="HATPase_dom"/>
</dbReference>